<keyword evidence="1" id="KW-0812">Transmembrane</keyword>
<comment type="caution">
    <text evidence="2">The sequence shown here is derived from an EMBL/GenBank/DDBJ whole genome shotgun (WGS) entry which is preliminary data.</text>
</comment>
<feature type="transmembrane region" description="Helical" evidence="1">
    <location>
        <begin position="37"/>
        <end position="57"/>
    </location>
</feature>
<gene>
    <name evidence="2" type="ORF">IAA16_08565</name>
</gene>
<dbReference type="Pfam" id="PF06541">
    <property type="entry name" value="ABC_trans_CmpB"/>
    <property type="match status" value="1"/>
</dbReference>
<evidence type="ECO:0000313" key="3">
    <source>
        <dbReference type="Proteomes" id="UP000823914"/>
    </source>
</evidence>
<keyword evidence="1" id="KW-0472">Membrane</keyword>
<sequence>MQIFHVFLLFLCYSFIGWAWETALCSTREKRFINRGFLYGPLCPVYGFGGLLIMYLLKPWAHTWIPLFLASMVITSILEYLTSWGMEKLFHARWWDYSSHKFNLNGRIYLGGAFFFGIMGTTVMHFVHPYLVNFLVSLPNAVVTGLAISLGVVLAVDFAFTLRNLVDFASYMTKLRSFVETLRERYATESWYQESSLSELFERIKERIEEGKLKADANLLETMEALKNRQRRHYSFAKRFPSMRSEKFRLGIENLKQQVREEIRQRREERKNKKA</sequence>
<proteinExistence type="predicted"/>
<name>A0A9E2L3D7_9SPIR</name>
<reference evidence="2" key="1">
    <citation type="journal article" date="2021" name="PeerJ">
        <title>Extensive microbial diversity within the chicken gut microbiome revealed by metagenomics and culture.</title>
        <authorList>
            <person name="Gilroy R."/>
            <person name="Ravi A."/>
            <person name="Getino M."/>
            <person name="Pursley I."/>
            <person name="Horton D.L."/>
            <person name="Alikhan N.F."/>
            <person name="Baker D."/>
            <person name="Gharbi K."/>
            <person name="Hall N."/>
            <person name="Watson M."/>
            <person name="Adriaenssens E.M."/>
            <person name="Foster-Nyarko E."/>
            <person name="Jarju S."/>
            <person name="Secka A."/>
            <person name="Antonio M."/>
            <person name="Oren A."/>
            <person name="Chaudhuri R.R."/>
            <person name="La Ragione R."/>
            <person name="Hildebrand F."/>
            <person name="Pallen M.J."/>
        </authorList>
    </citation>
    <scope>NUCLEOTIDE SEQUENCE</scope>
    <source>
        <strain evidence="2">Gambia15-2214</strain>
    </source>
</reference>
<dbReference type="EMBL" id="JAHLFV010000198">
    <property type="protein sequence ID" value="MBU3850604.1"/>
    <property type="molecule type" value="Genomic_DNA"/>
</dbReference>
<accession>A0A9E2L3D7</accession>
<feature type="transmembrane region" description="Helical" evidence="1">
    <location>
        <begin position="107"/>
        <end position="127"/>
    </location>
</feature>
<evidence type="ECO:0000313" key="2">
    <source>
        <dbReference type="EMBL" id="MBU3850604.1"/>
    </source>
</evidence>
<keyword evidence="1" id="KW-1133">Transmembrane helix</keyword>
<dbReference type="AlphaFoldDB" id="A0A9E2L3D7"/>
<dbReference type="Proteomes" id="UP000823914">
    <property type="component" value="Unassembled WGS sequence"/>
</dbReference>
<protein>
    <submittedName>
        <fullName evidence="2">ABC transporter permease</fullName>
    </submittedName>
</protein>
<feature type="transmembrane region" description="Helical" evidence="1">
    <location>
        <begin position="147"/>
        <end position="166"/>
    </location>
</feature>
<feature type="transmembrane region" description="Helical" evidence="1">
    <location>
        <begin position="6"/>
        <end position="25"/>
    </location>
</feature>
<evidence type="ECO:0000256" key="1">
    <source>
        <dbReference type="SAM" id="Phobius"/>
    </source>
</evidence>
<reference evidence="2" key="2">
    <citation type="submission" date="2021-04" db="EMBL/GenBank/DDBJ databases">
        <authorList>
            <person name="Gilroy R."/>
        </authorList>
    </citation>
    <scope>NUCLEOTIDE SEQUENCE</scope>
    <source>
        <strain evidence="2">Gambia15-2214</strain>
    </source>
</reference>
<dbReference type="InterPro" id="IPR010540">
    <property type="entry name" value="CmpB_TMEM229"/>
</dbReference>
<organism evidence="2 3">
    <name type="scientific">Candidatus Treponema excrementipullorum</name>
    <dbReference type="NCBI Taxonomy" id="2838768"/>
    <lineage>
        <taxon>Bacteria</taxon>
        <taxon>Pseudomonadati</taxon>
        <taxon>Spirochaetota</taxon>
        <taxon>Spirochaetia</taxon>
        <taxon>Spirochaetales</taxon>
        <taxon>Treponemataceae</taxon>
        <taxon>Treponema</taxon>
    </lineage>
</organism>
<feature type="transmembrane region" description="Helical" evidence="1">
    <location>
        <begin position="63"/>
        <end position="86"/>
    </location>
</feature>